<evidence type="ECO:0000313" key="3">
    <source>
        <dbReference type="Proteomes" id="UP001317532"/>
    </source>
</evidence>
<keyword evidence="3" id="KW-1185">Reference proteome</keyword>
<gene>
    <name evidence="2" type="ORF">WPS_00750</name>
</gene>
<feature type="signal peptide" evidence="1">
    <location>
        <begin position="1"/>
        <end position="20"/>
    </location>
</feature>
<dbReference type="EMBL" id="AP025523">
    <property type="protein sequence ID" value="BDE04799.1"/>
    <property type="molecule type" value="Genomic_DNA"/>
</dbReference>
<evidence type="ECO:0000256" key="1">
    <source>
        <dbReference type="SAM" id="SignalP"/>
    </source>
</evidence>
<dbReference type="AlphaFoldDB" id="A0AAN2C7S3"/>
<protein>
    <submittedName>
        <fullName evidence="2">Uncharacterized protein</fullName>
    </submittedName>
</protein>
<proteinExistence type="predicted"/>
<organism evidence="2 3">
    <name type="scientific">Vulcanimicrobium alpinum</name>
    <dbReference type="NCBI Taxonomy" id="3016050"/>
    <lineage>
        <taxon>Bacteria</taxon>
        <taxon>Bacillati</taxon>
        <taxon>Vulcanimicrobiota</taxon>
        <taxon>Vulcanimicrobiia</taxon>
        <taxon>Vulcanimicrobiales</taxon>
        <taxon>Vulcanimicrobiaceae</taxon>
        <taxon>Vulcanimicrobium</taxon>
    </lineage>
</organism>
<reference evidence="2 3" key="1">
    <citation type="journal article" date="2022" name="ISME Commun">
        <title>Vulcanimicrobium alpinus gen. nov. sp. nov., the first cultivated representative of the candidate phylum 'Eremiobacterota', is a metabolically versatile aerobic anoxygenic phototroph.</title>
        <authorList>
            <person name="Yabe S."/>
            <person name="Muto K."/>
            <person name="Abe K."/>
            <person name="Yokota A."/>
            <person name="Staudigel H."/>
            <person name="Tebo B.M."/>
        </authorList>
    </citation>
    <scope>NUCLEOTIDE SEQUENCE [LARGE SCALE GENOMIC DNA]</scope>
    <source>
        <strain evidence="2 3">WC8-2</strain>
    </source>
</reference>
<keyword evidence="1" id="KW-0732">Signal</keyword>
<name>A0AAN2C7S3_UNVUL</name>
<accession>A0AAN2C7S3</accession>
<dbReference type="KEGG" id="vab:WPS_00750"/>
<evidence type="ECO:0000313" key="2">
    <source>
        <dbReference type="EMBL" id="BDE04799.1"/>
    </source>
</evidence>
<dbReference type="Proteomes" id="UP001317532">
    <property type="component" value="Chromosome"/>
</dbReference>
<sequence length="137" mass="14038">MKRTLAAIAAALITTAVASAQSYPGDAGLGTQRGIEQVNGSGQVGTVTLFRRGANTRVVVAMHGTPPGRIQSTRLYRGAACDSLSASPAYVLADMHAGTSQTTLHADEGKLLSGNYNVVVFSNNKAGSATTACGHLY</sequence>
<feature type="chain" id="PRO_5042875939" evidence="1">
    <location>
        <begin position="21"/>
        <end position="137"/>
    </location>
</feature>
<dbReference type="RefSeq" id="WP_317995887.1">
    <property type="nucleotide sequence ID" value="NZ_AP025523.1"/>
</dbReference>